<comment type="caution">
    <text evidence="3">The sequence shown here is derived from an EMBL/GenBank/DDBJ whole genome shotgun (WGS) entry which is preliminary data.</text>
</comment>
<keyword evidence="2" id="KW-1133">Transmembrane helix</keyword>
<accession>A0A0G0T1P8</accession>
<feature type="region of interest" description="Disordered" evidence="1">
    <location>
        <begin position="51"/>
        <end position="100"/>
    </location>
</feature>
<keyword evidence="2" id="KW-0472">Membrane</keyword>
<feature type="compositionally biased region" description="Acidic residues" evidence="1">
    <location>
        <begin position="67"/>
        <end position="80"/>
    </location>
</feature>
<sequence length="374" mass="42295">MANWWESEPEKTQEQKDYEAGQKEGSQCNSMGAAFRHDVLVGFHSEAFERGFDNGYANQPEPPREEPDVDEGSSSDDDDYGSYSYSSSSSSTNISSPPGDSPSNAIGRVILGSIIVVLVMFCTLIMGPNHQHVANDDTQPSYREAIINEPTHVSPSEDGPRKTIPKSVEDINRIDKSLGDNNEDKNLDAVFDTSIVHSIDVELERDYFASHWGTVDTRSAKKHFRISKSFSRKVLVSGHLASSEAFTAPEWKLDLEECNALNDPEGDREVEMIFFQINPDDILVGEEMNKAYDELGLRADPYALAAVNHKDKTFSRRYPNMTFWSIPQDSKDYQVLMFREIKSEDTLNIYCGHVPFSWHYMAFGVNWWYAGIRK</sequence>
<dbReference type="Proteomes" id="UP000034072">
    <property type="component" value="Unassembled WGS sequence"/>
</dbReference>
<name>A0A0G0T1P8_9BACT</name>
<dbReference type="EMBL" id="LBXZ01000002">
    <property type="protein sequence ID" value="KKR41030.1"/>
    <property type="molecule type" value="Genomic_DNA"/>
</dbReference>
<feature type="region of interest" description="Disordered" evidence="1">
    <location>
        <begin position="1"/>
        <end position="29"/>
    </location>
</feature>
<organism evidence="3 4">
    <name type="scientific">Candidatus Yanofskybacteria bacterium GW2011_GWE2_40_11</name>
    <dbReference type="NCBI Taxonomy" id="1619033"/>
    <lineage>
        <taxon>Bacteria</taxon>
        <taxon>Candidatus Yanofskyibacteriota</taxon>
    </lineage>
</organism>
<proteinExistence type="predicted"/>
<evidence type="ECO:0000256" key="1">
    <source>
        <dbReference type="SAM" id="MobiDB-lite"/>
    </source>
</evidence>
<gene>
    <name evidence="3" type="ORF">UT75_C0002G0067</name>
</gene>
<dbReference type="AlphaFoldDB" id="A0A0G0T1P8"/>
<keyword evidence="2" id="KW-0812">Transmembrane</keyword>
<feature type="compositionally biased region" description="Low complexity" evidence="1">
    <location>
        <begin position="81"/>
        <end position="98"/>
    </location>
</feature>
<evidence type="ECO:0000256" key="2">
    <source>
        <dbReference type="SAM" id="Phobius"/>
    </source>
</evidence>
<protein>
    <submittedName>
        <fullName evidence="3">Uncharacterized protein</fullName>
    </submittedName>
</protein>
<evidence type="ECO:0000313" key="3">
    <source>
        <dbReference type="EMBL" id="KKR41030.1"/>
    </source>
</evidence>
<reference evidence="3 4" key="1">
    <citation type="journal article" date="2015" name="Nature">
        <title>rRNA introns, odd ribosomes, and small enigmatic genomes across a large radiation of phyla.</title>
        <authorList>
            <person name="Brown C.T."/>
            <person name="Hug L.A."/>
            <person name="Thomas B.C."/>
            <person name="Sharon I."/>
            <person name="Castelle C.J."/>
            <person name="Singh A."/>
            <person name="Wilkins M.J."/>
            <person name="Williams K.H."/>
            <person name="Banfield J.F."/>
        </authorList>
    </citation>
    <scope>NUCLEOTIDE SEQUENCE [LARGE SCALE GENOMIC DNA]</scope>
</reference>
<evidence type="ECO:0000313" key="4">
    <source>
        <dbReference type="Proteomes" id="UP000034072"/>
    </source>
</evidence>
<feature type="compositionally biased region" description="Basic and acidic residues" evidence="1">
    <location>
        <begin position="8"/>
        <end position="22"/>
    </location>
</feature>
<feature type="transmembrane region" description="Helical" evidence="2">
    <location>
        <begin position="105"/>
        <end position="126"/>
    </location>
</feature>